<keyword evidence="9" id="KW-1185">Reference proteome</keyword>
<dbReference type="Pfam" id="PF00107">
    <property type="entry name" value="ADH_zinc_N"/>
    <property type="match status" value="1"/>
</dbReference>
<keyword evidence="5" id="KW-0560">Oxidoreductase</keyword>
<evidence type="ECO:0000313" key="8">
    <source>
        <dbReference type="EMBL" id="SIQ03876.1"/>
    </source>
</evidence>
<evidence type="ECO:0000256" key="2">
    <source>
        <dbReference type="ARBA" id="ARBA00008072"/>
    </source>
</evidence>
<accession>A0A8G2CHC8</accession>
<evidence type="ECO:0000313" key="9">
    <source>
        <dbReference type="Proteomes" id="UP000186308"/>
    </source>
</evidence>
<dbReference type="InterPro" id="IPR013154">
    <property type="entry name" value="ADH-like_N"/>
</dbReference>
<reference evidence="8 9" key="1">
    <citation type="submission" date="2017-01" db="EMBL/GenBank/DDBJ databases">
        <authorList>
            <person name="Varghese N."/>
            <person name="Submissions S."/>
        </authorList>
    </citation>
    <scope>NUCLEOTIDE SEQUENCE [LARGE SCALE GENOMIC DNA]</scope>
    <source>
        <strain evidence="8 9">ATCC 35905</strain>
    </source>
</reference>
<dbReference type="SUPFAM" id="SSF50129">
    <property type="entry name" value="GroES-like"/>
    <property type="match status" value="1"/>
</dbReference>
<dbReference type="GO" id="GO:0016491">
    <property type="term" value="F:oxidoreductase activity"/>
    <property type="evidence" value="ECO:0007669"/>
    <property type="project" value="UniProtKB-KW"/>
</dbReference>
<dbReference type="OrthoDB" id="9809185at2"/>
<dbReference type="InterPro" id="IPR013149">
    <property type="entry name" value="ADH-like_C"/>
</dbReference>
<comment type="caution">
    <text evidence="8">The sequence shown here is derived from an EMBL/GenBank/DDBJ whole genome shotgun (WGS) entry which is preliminary data.</text>
</comment>
<dbReference type="Gene3D" id="3.40.50.720">
    <property type="entry name" value="NAD(P)-binding Rossmann-like Domain"/>
    <property type="match status" value="1"/>
</dbReference>
<dbReference type="InterPro" id="IPR011032">
    <property type="entry name" value="GroES-like_sf"/>
</dbReference>
<keyword evidence="4" id="KW-0862">Zinc</keyword>
<evidence type="ECO:0000256" key="4">
    <source>
        <dbReference type="ARBA" id="ARBA00022833"/>
    </source>
</evidence>
<evidence type="ECO:0000256" key="3">
    <source>
        <dbReference type="ARBA" id="ARBA00022723"/>
    </source>
</evidence>
<evidence type="ECO:0000256" key="1">
    <source>
        <dbReference type="ARBA" id="ARBA00001947"/>
    </source>
</evidence>
<comment type="cofactor">
    <cofactor evidence="1">
        <name>Zn(2+)</name>
        <dbReference type="ChEBI" id="CHEBI:29105"/>
    </cofactor>
</comment>
<proteinExistence type="inferred from homology"/>
<evidence type="ECO:0000256" key="5">
    <source>
        <dbReference type="ARBA" id="ARBA00023002"/>
    </source>
</evidence>
<sequence>MQALFINGIRDISIGTAPEPDAGNARVPIAVAGVGVCGSDLHYYLEGGISSQTIAAPFVPGHEFAGHVLEDRPELGLRRGELVAVDPATPCGHCEWCHRGEINLCPNTVFMGAPPYPGAMAERIAVDPAQVIKVPQDFTVDETMMLEPLGVAIHAIDLAKPRLLESVAVIGCGPIGLLMIALARLSGVGKIYAVDPVAYRAEAAGIEGADMTGADRSEIAGWTNGRGVDLVLEATNAPTGFQHAAEAARIGGRIVLVGIPEGDSYTLVAGLARRKGLSVKFSRRMGHVYPRAIDLVAGKRLNVGRIVTHHFSLADGATAFELQAACADGALKSLILPNG</sequence>
<feature type="domain" description="Alcohol dehydrogenase-like N-terminal" evidence="7">
    <location>
        <begin position="26"/>
        <end position="136"/>
    </location>
</feature>
<name>A0A8G2CHC8_ACIRU</name>
<dbReference type="GO" id="GO:0046872">
    <property type="term" value="F:metal ion binding"/>
    <property type="evidence" value="ECO:0007669"/>
    <property type="project" value="UniProtKB-KW"/>
</dbReference>
<organism evidence="8 9">
    <name type="scientific">Acidiphilium rubrum</name>
    <dbReference type="NCBI Taxonomy" id="526"/>
    <lineage>
        <taxon>Bacteria</taxon>
        <taxon>Pseudomonadati</taxon>
        <taxon>Pseudomonadota</taxon>
        <taxon>Alphaproteobacteria</taxon>
        <taxon>Acetobacterales</taxon>
        <taxon>Acidocellaceae</taxon>
        <taxon>Acidiphilium</taxon>
    </lineage>
</organism>
<dbReference type="Proteomes" id="UP000186308">
    <property type="component" value="Unassembled WGS sequence"/>
</dbReference>
<comment type="similarity">
    <text evidence="2">Belongs to the zinc-containing alcohol dehydrogenase family.</text>
</comment>
<dbReference type="PANTHER" id="PTHR43161">
    <property type="entry name" value="SORBITOL DEHYDROGENASE"/>
    <property type="match status" value="1"/>
</dbReference>
<keyword evidence="3" id="KW-0479">Metal-binding</keyword>
<dbReference type="InterPro" id="IPR036291">
    <property type="entry name" value="NAD(P)-bd_dom_sf"/>
</dbReference>
<protein>
    <submittedName>
        <fullName evidence="8">L-iditol 2-dehydrogenase</fullName>
    </submittedName>
</protein>
<evidence type="ECO:0000259" key="6">
    <source>
        <dbReference type="Pfam" id="PF00107"/>
    </source>
</evidence>
<gene>
    <name evidence="8" type="ORF">SAMN05421828_10142</name>
</gene>
<feature type="domain" description="Alcohol dehydrogenase-like C-terminal" evidence="6">
    <location>
        <begin position="174"/>
        <end position="297"/>
    </location>
</feature>
<dbReference type="EMBL" id="FTNE01000001">
    <property type="protein sequence ID" value="SIQ03876.1"/>
    <property type="molecule type" value="Genomic_DNA"/>
</dbReference>
<dbReference type="RefSeq" id="WP_029313851.1">
    <property type="nucleotide sequence ID" value="NZ_FTNE01000001.1"/>
</dbReference>
<dbReference type="AlphaFoldDB" id="A0A8G2CHC8"/>
<dbReference type="Gene3D" id="3.90.180.10">
    <property type="entry name" value="Medium-chain alcohol dehydrogenases, catalytic domain"/>
    <property type="match status" value="1"/>
</dbReference>
<evidence type="ECO:0000259" key="7">
    <source>
        <dbReference type="Pfam" id="PF08240"/>
    </source>
</evidence>
<dbReference type="SUPFAM" id="SSF51735">
    <property type="entry name" value="NAD(P)-binding Rossmann-fold domains"/>
    <property type="match status" value="1"/>
</dbReference>
<dbReference type="Pfam" id="PF08240">
    <property type="entry name" value="ADH_N"/>
    <property type="match status" value="1"/>
</dbReference>